<name>A0AAE1ADB2_9GAST</name>
<gene>
    <name evidence="1" type="ORF">RRG08_062706</name>
</gene>
<accession>A0AAE1ADB2</accession>
<protein>
    <submittedName>
        <fullName evidence="1">Uncharacterized protein</fullName>
    </submittedName>
</protein>
<evidence type="ECO:0000313" key="2">
    <source>
        <dbReference type="Proteomes" id="UP001283361"/>
    </source>
</evidence>
<proteinExistence type="predicted"/>
<organism evidence="1 2">
    <name type="scientific">Elysia crispata</name>
    <name type="common">lettuce slug</name>
    <dbReference type="NCBI Taxonomy" id="231223"/>
    <lineage>
        <taxon>Eukaryota</taxon>
        <taxon>Metazoa</taxon>
        <taxon>Spiralia</taxon>
        <taxon>Lophotrochozoa</taxon>
        <taxon>Mollusca</taxon>
        <taxon>Gastropoda</taxon>
        <taxon>Heterobranchia</taxon>
        <taxon>Euthyneura</taxon>
        <taxon>Panpulmonata</taxon>
        <taxon>Sacoglossa</taxon>
        <taxon>Placobranchoidea</taxon>
        <taxon>Plakobranchidae</taxon>
        <taxon>Elysia</taxon>
    </lineage>
</organism>
<dbReference type="EMBL" id="JAWDGP010002178">
    <property type="protein sequence ID" value="KAK3784961.1"/>
    <property type="molecule type" value="Genomic_DNA"/>
</dbReference>
<dbReference type="Proteomes" id="UP001283361">
    <property type="component" value="Unassembled WGS sequence"/>
</dbReference>
<dbReference type="AlphaFoldDB" id="A0AAE1ADB2"/>
<keyword evidence="2" id="KW-1185">Reference proteome</keyword>
<evidence type="ECO:0000313" key="1">
    <source>
        <dbReference type="EMBL" id="KAK3784961.1"/>
    </source>
</evidence>
<sequence>MTSESRCLRPGAFRFYLGTTEEIVRRVGVWGMERAEPSMTRVEPVSRRNQSSLLMSWLQESSQVT</sequence>
<reference evidence="1" key="1">
    <citation type="journal article" date="2023" name="G3 (Bethesda)">
        <title>A reference genome for the long-term kleptoplast-retaining sea slug Elysia crispata morphotype clarki.</title>
        <authorList>
            <person name="Eastman K.E."/>
            <person name="Pendleton A.L."/>
            <person name="Shaikh M.A."/>
            <person name="Suttiyut T."/>
            <person name="Ogas R."/>
            <person name="Tomko P."/>
            <person name="Gavelis G."/>
            <person name="Widhalm J.R."/>
            <person name="Wisecaver J.H."/>
        </authorList>
    </citation>
    <scope>NUCLEOTIDE SEQUENCE</scope>
    <source>
        <strain evidence="1">ECLA1</strain>
    </source>
</reference>
<comment type="caution">
    <text evidence="1">The sequence shown here is derived from an EMBL/GenBank/DDBJ whole genome shotgun (WGS) entry which is preliminary data.</text>
</comment>